<dbReference type="VEuPathDB" id="AmoebaDB:ACA1_059870"/>
<keyword evidence="4" id="KW-0328">Glycosyltransferase</keyword>
<feature type="domain" description="Nucleoside phosphorylase" evidence="7">
    <location>
        <begin position="596"/>
        <end position="835"/>
    </location>
</feature>
<evidence type="ECO:0000259" key="7">
    <source>
        <dbReference type="Pfam" id="PF01048"/>
    </source>
</evidence>
<dbReference type="InterPro" id="IPR000845">
    <property type="entry name" value="Nucleoside_phosphorylase_d"/>
</dbReference>
<dbReference type="GeneID" id="14917866"/>
<dbReference type="GO" id="GO:0009116">
    <property type="term" value="P:nucleoside metabolic process"/>
    <property type="evidence" value="ECO:0007669"/>
    <property type="project" value="InterPro"/>
</dbReference>
<dbReference type="InterPro" id="IPR011268">
    <property type="entry name" value="Purine_phosphorylase"/>
</dbReference>
<proteinExistence type="inferred from homology"/>
<evidence type="ECO:0000256" key="4">
    <source>
        <dbReference type="ARBA" id="ARBA00022676"/>
    </source>
</evidence>
<dbReference type="PANTHER" id="PTHR11904">
    <property type="entry name" value="METHYLTHIOADENOSINE/PURINE NUCLEOSIDE PHOSPHORYLASE"/>
    <property type="match status" value="1"/>
</dbReference>
<feature type="domain" description="Nucleoside phosphorylase" evidence="7">
    <location>
        <begin position="321"/>
        <end position="510"/>
    </location>
</feature>
<dbReference type="GO" id="GO:0005737">
    <property type="term" value="C:cytoplasm"/>
    <property type="evidence" value="ECO:0007669"/>
    <property type="project" value="TreeGrafter"/>
</dbReference>
<evidence type="ECO:0000313" key="9">
    <source>
        <dbReference type="Proteomes" id="UP000011083"/>
    </source>
</evidence>
<dbReference type="UniPathway" id="UPA00606"/>
<dbReference type="PANTHER" id="PTHR11904:SF9">
    <property type="entry name" value="PURINE NUCLEOSIDE PHOSPHORYLASE-RELATED"/>
    <property type="match status" value="1"/>
</dbReference>
<dbReference type="EC" id="2.4.2.1" evidence="3"/>
<dbReference type="InterPro" id="IPR035994">
    <property type="entry name" value="Nucleoside_phosphorylase_sf"/>
</dbReference>
<dbReference type="STRING" id="1257118.L8GW90"/>
<dbReference type="OrthoDB" id="10261782at2759"/>
<comment type="similarity">
    <text evidence="2">Belongs to the PNP/MTAP phosphorylase family.</text>
</comment>
<dbReference type="Gene3D" id="3.40.50.1580">
    <property type="entry name" value="Nucleoside phosphorylase domain"/>
    <property type="match status" value="3"/>
</dbReference>
<dbReference type="OMA" id="CFAGRIH"/>
<reference evidence="8 9" key="1">
    <citation type="journal article" date="2013" name="Genome Biol.">
        <title>Genome of Acanthamoeba castellanii highlights extensive lateral gene transfer and early evolution of tyrosine kinase signaling.</title>
        <authorList>
            <person name="Clarke M."/>
            <person name="Lohan A.J."/>
            <person name="Liu B."/>
            <person name="Lagkouvardos I."/>
            <person name="Roy S."/>
            <person name="Zafar N."/>
            <person name="Bertelli C."/>
            <person name="Schilde C."/>
            <person name="Kianianmomeni A."/>
            <person name="Burglin T.R."/>
            <person name="Frech C."/>
            <person name="Turcotte B."/>
            <person name="Kopec K.O."/>
            <person name="Synnott J.M."/>
            <person name="Choo C."/>
            <person name="Paponov I."/>
            <person name="Finkler A."/>
            <person name="Soon Heng Tan C."/>
            <person name="Hutchins A.P."/>
            <person name="Weinmeier T."/>
            <person name="Rattei T."/>
            <person name="Chu J.S."/>
            <person name="Gimenez G."/>
            <person name="Irimia M."/>
            <person name="Rigden D.J."/>
            <person name="Fitzpatrick D.A."/>
            <person name="Lorenzo-Morales J."/>
            <person name="Bateman A."/>
            <person name="Chiu C.H."/>
            <person name="Tang P."/>
            <person name="Hegemann P."/>
            <person name="Fromm H."/>
            <person name="Raoult D."/>
            <person name="Greub G."/>
            <person name="Miranda-Saavedra D."/>
            <person name="Chen N."/>
            <person name="Nash P."/>
            <person name="Ginger M.L."/>
            <person name="Horn M."/>
            <person name="Schaap P."/>
            <person name="Caler L."/>
            <person name="Loftus B."/>
        </authorList>
    </citation>
    <scope>NUCLEOTIDE SEQUENCE [LARGE SCALE GENOMIC DNA]</scope>
    <source>
        <strain evidence="8 9">Neff</strain>
    </source>
</reference>
<keyword evidence="9" id="KW-1185">Reference proteome</keyword>
<protein>
    <recommendedName>
        <fullName evidence="3">purine-nucleoside phosphorylase</fullName>
        <ecNumber evidence="3">2.4.2.1</ecNumber>
    </recommendedName>
    <alternativeName>
        <fullName evidence="6">Inosine-guanosine phosphorylase</fullName>
    </alternativeName>
</protein>
<evidence type="ECO:0000256" key="2">
    <source>
        <dbReference type="ARBA" id="ARBA00006751"/>
    </source>
</evidence>
<dbReference type="Proteomes" id="UP000011083">
    <property type="component" value="Unassembled WGS sequence"/>
</dbReference>
<dbReference type="EMBL" id="KB007974">
    <property type="protein sequence ID" value="ELR17270.1"/>
    <property type="molecule type" value="Genomic_DNA"/>
</dbReference>
<dbReference type="GO" id="GO:0004731">
    <property type="term" value="F:purine-nucleoside phosphorylase activity"/>
    <property type="evidence" value="ECO:0007669"/>
    <property type="project" value="UniProtKB-EC"/>
</dbReference>
<dbReference type="RefSeq" id="XP_004339283.1">
    <property type="nucleotide sequence ID" value="XM_004339235.1"/>
</dbReference>
<organism evidence="8 9">
    <name type="scientific">Acanthamoeba castellanii (strain ATCC 30010 / Neff)</name>
    <dbReference type="NCBI Taxonomy" id="1257118"/>
    <lineage>
        <taxon>Eukaryota</taxon>
        <taxon>Amoebozoa</taxon>
        <taxon>Discosea</taxon>
        <taxon>Longamoebia</taxon>
        <taxon>Centramoebida</taxon>
        <taxon>Acanthamoebidae</taxon>
        <taxon>Acanthamoeba</taxon>
    </lineage>
</organism>
<evidence type="ECO:0000256" key="6">
    <source>
        <dbReference type="ARBA" id="ARBA00031036"/>
    </source>
</evidence>
<feature type="domain" description="Nucleoside phosphorylase" evidence="7">
    <location>
        <begin position="34"/>
        <end position="236"/>
    </location>
</feature>
<evidence type="ECO:0000313" key="8">
    <source>
        <dbReference type="EMBL" id="ELR17270.1"/>
    </source>
</evidence>
<dbReference type="SUPFAM" id="SSF53167">
    <property type="entry name" value="Purine and uridine phosphorylases"/>
    <property type="match status" value="3"/>
</dbReference>
<dbReference type="CDD" id="cd09009">
    <property type="entry name" value="PNP-EcPNPII_like"/>
    <property type="match status" value="2"/>
</dbReference>
<comment type="pathway">
    <text evidence="1">Purine metabolism; purine nucleoside salvage.</text>
</comment>
<sequence length="853" mass="90122">MAASSDAPYDTQRFADEVREAADFVRGVLGEAEVALVLGSGLNGFIDVLEDRKELPYAEIPHMPTTTVKGHFGRLASGKVGGLKIFCLAGRSHAYEGKNMYQLTFTARLMRALGCQILIATNASGGCGEGMVPGCLMVITDHINLFHRNPVAETFEDRALGVRRPDLSTLYSPRLREKALSTAEKLKLKLFQGVYVSVCGPCYETPAEVQSGRALGGSAFGMSTIPEVVAARSVGMEEFIRGIRPEVQPERAYNATFLPRKHEDPEANFTAPLPPPIIAPATGAQVNAAADYVLAHGVGEGNTLADVGLYFAPSHGAGLVKRLTDARAIPYRDIPHFPSISPSSRLGELVVGALAGGQRVVVLHKNALEGFSCEESVFVARLLRVLGVSTLVHTLIAEKRDAEAKVDDVAVLVDALDFTSIHPWTHNNPLRPIQHARLFNVQPLQAGVAKAFEAQGVKVGEAAYMAFQGPSLPSNAEAAIAHKIGCPLVGTASLGLVYASRSNGISVLGLAQPAVVSKDTLAKVHVSKAIESLLSAHPPSPAQPHREAADLPATIYTQQQVTPHLARPVTQGVPEHIQAAADHVLAAASGGQTGLALIVEDEALFQPFSAHFAQLAEIADIPHLPSGVQLFRGELKDGGASVFVFKGIHYVAEGRPFSEIVFPMRLLHAVGVTRVVLVGRSAACTSKFGGPGDVLIVNDHVNFSGRNPLFGPNDDKWGVRFPDMSNAYDLAIRNVAHDIAEAEGIAVKRAVVGLFVGPVYRSPLDSRLAQLGGADAITTGMVSQVVVARHVGMKVGALSLVSGALEATDDDQAPAAGLEQSAAQTARLAARLLAQLATAGKHHTDAVPATNAH</sequence>
<accession>L8GW90</accession>
<keyword evidence="5" id="KW-0808">Transferase</keyword>
<gene>
    <name evidence="8" type="ORF">ACA1_059870</name>
</gene>
<evidence type="ECO:0000256" key="5">
    <source>
        <dbReference type="ARBA" id="ARBA00022679"/>
    </source>
</evidence>
<dbReference type="Pfam" id="PF01048">
    <property type="entry name" value="PNP_UDP_1"/>
    <property type="match status" value="3"/>
</dbReference>
<dbReference type="NCBIfam" id="TIGR01697">
    <property type="entry name" value="PNPH-PUNA-XAPA"/>
    <property type="match status" value="1"/>
</dbReference>
<evidence type="ECO:0000256" key="1">
    <source>
        <dbReference type="ARBA" id="ARBA00005058"/>
    </source>
</evidence>
<evidence type="ECO:0000256" key="3">
    <source>
        <dbReference type="ARBA" id="ARBA00011886"/>
    </source>
</evidence>
<dbReference type="NCBIfam" id="NF006054">
    <property type="entry name" value="PRK08202.1"/>
    <property type="match status" value="1"/>
</dbReference>
<dbReference type="KEGG" id="acan:ACA1_059870"/>
<dbReference type="AlphaFoldDB" id="L8GW90"/>
<name>L8GW90_ACACF</name>